<dbReference type="AlphaFoldDB" id="A0A0E9UK60"/>
<protein>
    <submittedName>
        <fullName evidence="1">Uncharacterized protein</fullName>
    </submittedName>
</protein>
<reference evidence="1" key="1">
    <citation type="submission" date="2014-11" db="EMBL/GenBank/DDBJ databases">
        <authorList>
            <person name="Amaro Gonzalez C."/>
        </authorList>
    </citation>
    <scope>NUCLEOTIDE SEQUENCE</scope>
</reference>
<reference evidence="1" key="2">
    <citation type="journal article" date="2015" name="Fish Shellfish Immunol.">
        <title>Early steps in the European eel (Anguilla anguilla)-Vibrio vulnificus interaction in the gills: Role of the RtxA13 toxin.</title>
        <authorList>
            <person name="Callol A."/>
            <person name="Pajuelo D."/>
            <person name="Ebbesson L."/>
            <person name="Teles M."/>
            <person name="MacKenzie S."/>
            <person name="Amaro C."/>
        </authorList>
    </citation>
    <scope>NUCLEOTIDE SEQUENCE</scope>
</reference>
<evidence type="ECO:0000313" key="1">
    <source>
        <dbReference type="EMBL" id="JAH66197.1"/>
    </source>
</evidence>
<organism evidence="1">
    <name type="scientific">Anguilla anguilla</name>
    <name type="common">European freshwater eel</name>
    <name type="synonym">Muraena anguilla</name>
    <dbReference type="NCBI Taxonomy" id="7936"/>
    <lineage>
        <taxon>Eukaryota</taxon>
        <taxon>Metazoa</taxon>
        <taxon>Chordata</taxon>
        <taxon>Craniata</taxon>
        <taxon>Vertebrata</taxon>
        <taxon>Euteleostomi</taxon>
        <taxon>Actinopterygii</taxon>
        <taxon>Neopterygii</taxon>
        <taxon>Teleostei</taxon>
        <taxon>Anguilliformes</taxon>
        <taxon>Anguillidae</taxon>
        <taxon>Anguilla</taxon>
    </lineage>
</organism>
<name>A0A0E9UK60_ANGAN</name>
<sequence>MCFILPDRCISIDAAVNA</sequence>
<accession>A0A0E9UK60</accession>
<dbReference type="EMBL" id="GBXM01042380">
    <property type="protein sequence ID" value="JAH66197.1"/>
    <property type="molecule type" value="Transcribed_RNA"/>
</dbReference>
<proteinExistence type="predicted"/>